<keyword evidence="1" id="KW-0175">Coiled coil</keyword>
<dbReference type="EMBL" id="JALZ01000001">
    <property type="protein sequence ID" value="ETX16301.1"/>
    <property type="molecule type" value="Genomic_DNA"/>
</dbReference>
<gene>
    <name evidence="2" type="ORF">OCH239_00180</name>
</gene>
<dbReference type="OrthoDB" id="9791432at2"/>
<dbReference type="STRING" id="1449350.OCH239_00180"/>
<dbReference type="eggNOG" id="COG3334">
    <property type="taxonomic scope" value="Bacteria"/>
</dbReference>
<proteinExistence type="predicted"/>
<dbReference type="Proteomes" id="UP000022447">
    <property type="component" value="Unassembled WGS sequence"/>
</dbReference>
<evidence type="ECO:0000256" key="1">
    <source>
        <dbReference type="SAM" id="Coils"/>
    </source>
</evidence>
<comment type="caution">
    <text evidence="2">The sequence shown here is derived from an EMBL/GenBank/DDBJ whole genome shotgun (WGS) entry which is preliminary data.</text>
</comment>
<evidence type="ECO:0008006" key="4">
    <source>
        <dbReference type="Google" id="ProtNLM"/>
    </source>
</evidence>
<protein>
    <recommendedName>
        <fullName evidence="4">Flagellar protein FlbB</fullName>
    </recommendedName>
</protein>
<reference evidence="2 3" key="1">
    <citation type="submission" date="2014-01" db="EMBL/GenBank/DDBJ databases">
        <title>Roseivivax halodurans JCM 10272 Genome Sequencing.</title>
        <authorList>
            <person name="Lai Q."/>
            <person name="Li G."/>
            <person name="Shao Z."/>
        </authorList>
    </citation>
    <scope>NUCLEOTIDE SEQUENCE [LARGE SCALE GENOMIC DNA]</scope>
    <source>
        <strain evidence="2 3">JCM 10272</strain>
    </source>
</reference>
<evidence type="ECO:0000313" key="2">
    <source>
        <dbReference type="EMBL" id="ETX16301.1"/>
    </source>
</evidence>
<dbReference type="AlphaFoldDB" id="X7EMA6"/>
<accession>X7EMA6</accession>
<dbReference type="RefSeq" id="WP_157577758.1">
    <property type="nucleotide sequence ID" value="NZ_JALZ01000001.1"/>
</dbReference>
<sequence length="196" mass="21298">MKRPSLLQVGLGAFATAAILRTALPFVSEDISGMFVSPAEAADAEQTDGSSNCEPPEVLMRAIREERELLAAQKEHAAAREAELALLDERLAAETSRLDALREELSGLLDQAETAQNADLDRLVALYRNMKPEEAALIMNDLDLEVSILVLGTMPERDAAPIMARLSPVRARAISKIILERAQLPGDQDLSGIRID</sequence>
<organism evidence="2 3">
    <name type="scientific">Roseivivax halodurans JCM 10272</name>
    <dbReference type="NCBI Taxonomy" id="1449350"/>
    <lineage>
        <taxon>Bacteria</taxon>
        <taxon>Pseudomonadati</taxon>
        <taxon>Pseudomonadota</taxon>
        <taxon>Alphaproteobacteria</taxon>
        <taxon>Rhodobacterales</taxon>
        <taxon>Roseobacteraceae</taxon>
        <taxon>Roseivivax</taxon>
    </lineage>
</organism>
<name>X7EMA6_9RHOB</name>
<feature type="coiled-coil region" evidence="1">
    <location>
        <begin position="62"/>
        <end position="118"/>
    </location>
</feature>
<keyword evidence="3" id="KW-1185">Reference proteome</keyword>
<evidence type="ECO:0000313" key="3">
    <source>
        <dbReference type="Proteomes" id="UP000022447"/>
    </source>
</evidence>
<dbReference type="SUPFAM" id="SSF158791">
    <property type="entry name" value="MgtE N-terminal domain-like"/>
    <property type="match status" value="1"/>
</dbReference>